<keyword evidence="2" id="KW-0472">Membrane</keyword>
<dbReference type="PANTHER" id="PTHR11328">
    <property type="entry name" value="MAJOR FACILITATOR SUPERFAMILY DOMAIN-CONTAINING PROTEIN"/>
    <property type="match status" value="1"/>
</dbReference>
<proteinExistence type="inferred from homology"/>
<dbReference type="InterPro" id="IPR039672">
    <property type="entry name" value="MFS_2"/>
</dbReference>
<keyword evidence="2" id="KW-1133">Transmembrane helix</keyword>
<feature type="transmembrane region" description="Helical" evidence="2">
    <location>
        <begin position="165"/>
        <end position="188"/>
    </location>
</feature>
<reference evidence="3 4" key="1">
    <citation type="submission" date="2024-07" db="EMBL/GenBank/DDBJ databases">
        <title>Chromosome-level genome assembly of the water stick insect Ranatra chinensis (Heteroptera: Nepidae).</title>
        <authorList>
            <person name="Liu X."/>
        </authorList>
    </citation>
    <scope>NUCLEOTIDE SEQUENCE [LARGE SCALE GENOMIC DNA]</scope>
    <source>
        <strain evidence="3">Cailab_2021Rc</strain>
        <tissue evidence="3">Muscle</tissue>
    </source>
</reference>
<dbReference type="AlphaFoldDB" id="A0ABD0XUU9"/>
<name>A0ABD0XUU9_9HEMI</name>
<comment type="caution">
    <text evidence="3">The sequence shown here is derived from an EMBL/GenBank/DDBJ whole genome shotgun (WGS) entry which is preliminary data.</text>
</comment>
<accession>A0ABD0XUU9</accession>
<feature type="transmembrane region" description="Helical" evidence="2">
    <location>
        <begin position="102"/>
        <end position="120"/>
    </location>
</feature>
<evidence type="ECO:0000313" key="3">
    <source>
        <dbReference type="EMBL" id="KAL1110472.1"/>
    </source>
</evidence>
<dbReference type="EMBL" id="JBFDAA010000022">
    <property type="protein sequence ID" value="KAL1110472.1"/>
    <property type="molecule type" value="Genomic_DNA"/>
</dbReference>
<keyword evidence="4" id="KW-1185">Reference proteome</keyword>
<dbReference type="SUPFAM" id="SSF103473">
    <property type="entry name" value="MFS general substrate transporter"/>
    <property type="match status" value="1"/>
</dbReference>
<comment type="similarity">
    <text evidence="1">Belongs to the major facilitator superfamily.</text>
</comment>
<dbReference type="PANTHER" id="PTHR11328:SF49">
    <property type="entry name" value="MAJOR FACILITATOR SUPERFAMILY DOMAIN-CONTAINING PROTEIN 12-LIKE PROTEIN"/>
    <property type="match status" value="1"/>
</dbReference>
<dbReference type="Proteomes" id="UP001558652">
    <property type="component" value="Unassembled WGS sequence"/>
</dbReference>
<evidence type="ECO:0000256" key="1">
    <source>
        <dbReference type="ARBA" id="ARBA00008335"/>
    </source>
</evidence>
<protein>
    <submittedName>
        <fullName evidence="3">Uncharacterized protein</fullName>
    </submittedName>
</protein>
<gene>
    <name evidence="3" type="ORF">AAG570_008000</name>
</gene>
<evidence type="ECO:0000313" key="4">
    <source>
        <dbReference type="Proteomes" id="UP001558652"/>
    </source>
</evidence>
<feature type="transmembrane region" description="Helical" evidence="2">
    <location>
        <begin position="72"/>
        <end position="90"/>
    </location>
</feature>
<sequence length="189" mass="20589">MFQLSSRRKWDVRGKAPEERAVPLRTVLIRMCSSSEIYAVAGVYTTSRLFLTVSMEYLPLYISQVVISNTEALATVPLILFVSSALSSLFHDRFHSCVGQKWTYAAGCLASVTGCALIYFNTERSDNPKNVFIAAAIFGCGNALTMVVSLSLAANLIGSQVECGAFVYSSVTFADKLINGIAVILVQYM</sequence>
<organism evidence="3 4">
    <name type="scientific">Ranatra chinensis</name>
    <dbReference type="NCBI Taxonomy" id="642074"/>
    <lineage>
        <taxon>Eukaryota</taxon>
        <taxon>Metazoa</taxon>
        <taxon>Ecdysozoa</taxon>
        <taxon>Arthropoda</taxon>
        <taxon>Hexapoda</taxon>
        <taxon>Insecta</taxon>
        <taxon>Pterygota</taxon>
        <taxon>Neoptera</taxon>
        <taxon>Paraneoptera</taxon>
        <taxon>Hemiptera</taxon>
        <taxon>Heteroptera</taxon>
        <taxon>Panheteroptera</taxon>
        <taxon>Nepomorpha</taxon>
        <taxon>Nepidae</taxon>
        <taxon>Ranatrinae</taxon>
        <taxon>Ranatra</taxon>
    </lineage>
</organism>
<dbReference type="Pfam" id="PF13347">
    <property type="entry name" value="MFS_2"/>
    <property type="match status" value="1"/>
</dbReference>
<keyword evidence="2" id="KW-0812">Transmembrane</keyword>
<evidence type="ECO:0000256" key="2">
    <source>
        <dbReference type="SAM" id="Phobius"/>
    </source>
</evidence>
<dbReference type="Gene3D" id="1.20.1250.20">
    <property type="entry name" value="MFS general substrate transporter like domains"/>
    <property type="match status" value="1"/>
</dbReference>
<feature type="transmembrane region" description="Helical" evidence="2">
    <location>
        <begin position="132"/>
        <end position="153"/>
    </location>
</feature>
<dbReference type="InterPro" id="IPR036259">
    <property type="entry name" value="MFS_trans_sf"/>
</dbReference>